<reference evidence="3" key="1">
    <citation type="submission" date="2022-08" db="EMBL/GenBank/DDBJ databases">
        <authorList>
            <consortium name="DOE Joint Genome Institute"/>
            <person name="Min B."/>
            <person name="Riley R."/>
            <person name="Sierra-Patev S."/>
            <person name="Naranjo-Ortiz M."/>
            <person name="Looney B."/>
            <person name="Konkel Z."/>
            <person name="Slot J.C."/>
            <person name="Sakamoto Y."/>
            <person name="Steenwyk J.L."/>
            <person name="Rokas A."/>
            <person name="Carro J."/>
            <person name="Camarero S."/>
            <person name="Ferreira P."/>
            <person name="Molpeceres G."/>
            <person name="Ruiz-Duenas F.J."/>
            <person name="Serrano A."/>
            <person name="Henrissat B."/>
            <person name="Drula E."/>
            <person name="Hughes K.W."/>
            <person name="Mata J.L."/>
            <person name="Ishikawa N.K."/>
            <person name="Vargas-Isla R."/>
            <person name="Ushijima S."/>
            <person name="Smith C.A."/>
            <person name="Ahrendt S."/>
            <person name="Andreopoulos W."/>
            <person name="He G."/>
            <person name="Labutti K."/>
            <person name="Lipzen A."/>
            <person name="Ng V."/>
            <person name="Sandor L."/>
            <person name="Barry K."/>
            <person name="Martinez A.T."/>
            <person name="Xiao Y."/>
            <person name="Gibbons J.G."/>
            <person name="Terashima K."/>
            <person name="Hibbett D.S."/>
            <person name="Grigoriev I.V."/>
        </authorList>
    </citation>
    <scope>NUCLEOTIDE SEQUENCE</scope>
    <source>
        <strain evidence="3">Sp2 HRB7682 ss15</strain>
    </source>
</reference>
<name>A0A9W9AM63_9AGAR</name>
<keyword evidence="2" id="KW-0732">Signal</keyword>
<gene>
    <name evidence="3" type="ORF">C8J55DRAFT_26942</name>
</gene>
<evidence type="ECO:0000256" key="1">
    <source>
        <dbReference type="SAM" id="MobiDB-lite"/>
    </source>
</evidence>
<organism evidence="3 4">
    <name type="scientific">Lentinula lateritia</name>
    <dbReference type="NCBI Taxonomy" id="40482"/>
    <lineage>
        <taxon>Eukaryota</taxon>
        <taxon>Fungi</taxon>
        <taxon>Dikarya</taxon>
        <taxon>Basidiomycota</taxon>
        <taxon>Agaricomycotina</taxon>
        <taxon>Agaricomycetes</taxon>
        <taxon>Agaricomycetidae</taxon>
        <taxon>Agaricales</taxon>
        <taxon>Marasmiineae</taxon>
        <taxon>Omphalotaceae</taxon>
        <taxon>Lentinula</taxon>
    </lineage>
</organism>
<proteinExistence type="predicted"/>
<dbReference type="Proteomes" id="UP001150238">
    <property type="component" value="Unassembled WGS sequence"/>
</dbReference>
<comment type="caution">
    <text evidence="3">The sequence shown here is derived from an EMBL/GenBank/DDBJ whole genome shotgun (WGS) entry which is preliminary data.</text>
</comment>
<feature type="chain" id="PRO_5040877787" evidence="2">
    <location>
        <begin position="22"/>
        <end position="189"/>
    </location>
</feature>
<protein>
    <submittedName>
        <fullName evidence="3">Uncharacterized protein</fullName>
    </submittedName>
</protein>
<sequence>MRLAAAYLVTLGIGLLSAARAIPPPVSGRSGSPPVNFDSPIPSPKTSNPAQSGPEARSLLDVPLEISTHHRDSHPIRAHFIQAHVKSEGPHHPVDNSLAKELVRAFLNQDHYEGLAPDDISWGNTYESVDTGMGTISFFLMDDVEGPICHTSCIGSLKIPAIIPPPSIHGVVAQKSSDWAKLYAELLKA</sequence>
<accession>A0A9W9AM63</accession>
<dbReference type="EMBL" id="JANVFS010000011">
    <property type="protein sequence ID" value="KAJ4484705.1"/>
    <property type="molecule type" value="Genomic_DNA"/>
</dbReference>
<feature type="signal peptide" evidence="2">
    <location>
        <begin position="1"/>
        <end position="21"/>
    </location>
</feature>
<feature type="region of interest" description="Disordered" evidence="1">
    <location>
        <begin position="25"/>
        <end position="55"/>
    </location>
</feature>
<reference evidence="3" key="2">
    <citation type="journal article" date="2023" name="Proc. Natl. Acad. Sci. U.S.A.">
        <title>A global phylogenomic analysis of the shiitake genus Lentinula.</title>
        <authorList>
            <person name="Sierra-Patev S."/>
            <person name="Min B."/>
            <person name="Naranjo-Ortiz M."/>
            <person name="Looney B."/>
            <person name="Konkel Z."/>
            <person name="Slot J.C."/>
            <person name="Sakamoto Y."/>
            <person name="Steenwyk J.L."/>
            <person name="Rokas A."/>
            <person name="Carro J."/>
            <person name="Camarero S."/>
            <person name="Ferreira P."/>
            <person name="Molpeceres G."/>
            <person name="Ruiz-Duenas F.J."/>
            <person name="Serrano A."/>
            <person name="Henrissat B."/>
            <person name="Drula E."/>
            <person name="Hughes K.W."/>
            <person name="Mata J.L."/>
            <person name="Ishikawa N.K."/>
            <person name="Vargas-Isla R."/>
            <person name="Ushijima S."/>
            <person name="Smith C.A."/>
            <person name="Donoghue J."/>
            <person name="Ahrendt S."/>
            <person name="Andreopoulos W."/>
            <person name="He G."/>
            <person name="LaButti K."/>
            <person name="Lipzen A."/>
            <person name="Ng V."/>
            <person name="Riley R."/>
            <person name="Sandor L."/>
            <person name="Barry K."/>
            <person name="Martinez A.T."/>
            <person name="Xiao Y."/>
            <person name="Gibbons J.G."/>
            <person name="Terashima K."/>
            <person name="Grigoriev I.V."/>
            <person name="Hibbett D."/>
        </authorList>
    </citation>
    <scope>NUCLEOTIDE SEQUENCE</scope>
    <source>
        <strain evidence="3">Sp2 HRB7682 ss15</strain>
    </source>
</reference>
<evidence type="ECO:0000256" key="2">
    <source>
        <dbReference type="SAM" id="SignalP"/>
    </source>
</evidence>
<evidence type="ECO:0000313" key="3">
    <source>
        <dbReference type="EMBL" id="KAJ4484705.1"/>
    </source>
</evidence>
<dbReference type="AlphaFoldDB" id="A0A9W9AM63"/>
<evidence type="ECO:0000313" key="4">
    <source>
        <dbReference type="Proteomes" id="UP001150238"/>
    </source>
</evidence>